<keyword evidence="14 22" id="KW-1133">Transmembrane helix</keyword>
<evidence type="ECO:0000256" key="8">
    <source>
        <dbReference type="ARBA" id="ARBA00022475"/>
    </source>
</evidence>
<sequence>MAKTVSDLPLDAPGPGGKNIQRRDFLLYATGSAAVIATGAAVWPLIDNMNPSAAVRALSVVDVDLKSVPLGGRITVQWAQKPIFIDHRTPELIASARADDNNMSLIDPALDSARAQRAEWLIQIGICTHLGCIPLGQKEGDPTGQWGGWFCPCHGSVYDAAGRIRKGPAPRNLDLPPYKFISDTKVRIG</sequence>
<feature type="domain" description="Rieske" evidence="23">
    <location>
        <begin position="90"/>
        <end position="187"/>
    </location>
</feature>
<evidence type="ECO:0000256" key="12">
    <source>
        <dbReference type="ARBA" id="ARBA00022967"/>
    </source>
</evidence>
<evidence type="ECO:0000256" key="20">
    <source>
        <dbReference type="ARBA" id="ARBA00032409"/>
    </source>
</evidence>
<dbReference type="PANTHER" id="PTHR10134">
    <property type="entry name" value="CYTOCHROME B-C1 COMPLEX SUBUNIT RIESKE, MITOCHONDRIAL"/>
    <property type="match status" value="1"/>
</dbReference>
<dbReference type="GO" id="GO:0016491">
    <property type="term" value="F:oxidoreductase activity"/>
    <property type="evidence" value="ECO:0007669"/>
    <property type="project" value="UniProtKB-KW"/>
</dbReference>
<keyword evidence="11" id="KW-0479">Metal-binding</keyword>
<reference evidence="24" key="1">
    <citation type="submission" date="2018-06" db="EMBL/GenBank/DDBJ databases">
        <authorList>
            <person name="Zhirakovskaya E."/>
        </authorList>
    </citation>
    <scope>NUCLEOTIDE SEQUENCE</scope>
</reference>
<keyword evidence="16" id="KW-0411">Iron-sulfur</keyword>
<feature type="transmembrane region" description="Helical" evidence="22">
    <location>
        <begin position="25"/>
        <end position="46"/>
    </location>
</feature>
<evidence type="ECO:0000256" key="3">
    <source>
        <dbReference type="ARBA" id="ARBA00010651"/>
    </source>
</evidence>
<dbReference type="NCBIfam" id="TIGR01416">
    <property type="entry name" value="Rieske_proteo"/>
    <property type="match status" value="1"/>
</dbReference>
<comment type="catalytic activity">
    <reaction evidence="19">
        <text>a quinol + 2 Fe(III)-[cytochrome c](out) = a quinone + 2 Fe(II)-[cytochrome c](out) + 2 H(+)(out)</text>
        <dbReference type="Rhea" id="RHEA:11484"/>
        <dbReference type="Rhea" id="RHEA-COMP:10350"/>
        <dbReference type="Rhea" id="RHEA-COMP:14399"/>
        <dbReference type="ChEBI" id="CHEBI:15378"/>
        <dbReference type="ChEBI" id="CHEBI:24646"/>
        <dbReference type="ChEBI" id="CHEBI:29033"/>
        <dbReference type="ChEBI" id="CHEBI:29034"/>
        <dbReference type="ChEBI" id="CHEBI:132124"/>
        <dbReference type="EC" id="7.1.1.8"/>
    </reaction>
</comment>
<evidence type="ECO:0000256" key="15">
    <source>
        <dbReference type="ARBA" id="ARBA00023004"/>
    </source>
</evidence>
<evidence type="ECO:0000256" key="18">
    <source>
        <dbReference type="ARBA" id="ARBA00023157"/>
    </source>
</evidence>
<keyword evidence="18" id="KW-1015">Disulfide bond</keyword>
<keyword evidence="13" id="KW-0249">Electron transport</keyword>
<accession>A0A3B0UTT2</accession>
<evidence type="ECO:0000256" key="19">
    <source>
        <dbReference type="ARBA" id="ARBA00029351"/>
    </source>
</evidence>
<dbReference type="InterPro" id="IPR005805">
    <property type="entry name" value="Rieske_Fe-S_prot_C"/>
</dbReference>
<dbReference type="Pfam" id="PF00355">
    <property type="entry name" value="Rieske"/>
    <property type="match status" value="1"/>
</dbReference>
<keyword evidence="8" id="KW-1003">Cell membrane</keyword>
<dbReference type="EMBL" id="UOEO01000239">
    <property type="protein sequence ID" value="VAW23504.1"/>
    <property type="molecule type" value="Genomic_DNA"/>
</dbReference>
<evidence type="ECO:0000259" key="23">
    <source>
        <dbReference type="PROSITE" id="PS51296"/>
    </source>
</evidence>
<proteinExistence type="inferred from homology"/>
<evidence type="ECO:0000256" key="17">
    <source>
        <dbReference type="ARBA" id="ARBA00023136"/>
    </source>
</evidence>
<keyword evidence="9 22" id="KW-0812">Transmembrane</keyword>
<dbReference type="GO" id="GO:0008121">
    <property type="term" value="F:quinol-cytochrome-c reductase activity"/>
    <property type="evidence" value="ECO:0007669"/>
    <property type="project" value="UniProtKB-EC"/>
</dbReference>
<dbReference type="FunFam" id="2.102.10.10:FF:000001">
    <property type="entry name" value="Cytochrome b-c1 complex subunit Rieske, mitochondrial"/>
    <property type="match status" value="1"/>
</dbReference>
<dbReference type="InterPro" id="IPR036922">
    <property type="entry name" value="Rieske_2Fe-2S_sf"/>
</dbReference>
<dbReference type="PROSITE" id="PS51296">
    <property type="entry name" value="RIESKE"/>
    <property type="match status" value="1"/>
</dbReference>
<dbReference type="InterPro" id="IPR019470">
    <property type="entry name" value="Ubiq_cytC_Rdtase_Fe-S_su_TAT"/>
</dbReference>
<evidence type="ECO:0000256" key="22">
    <source>
        <dbReference type="SAM" id="Phobius"/>
    </source>
</evidence>
<dbReference type="GO" id="GO:0046872">
    <property type="term" value="F:metal ion binding"/>
    <property type="evidence" value="ECO:0007669"/>
    <property type="project" value="UniProtKB-KW"/>
</dbReference>
<evidence type="ECO:0000256" key="10">
    <source>
        <dbReference type="ARBA" id="ARBA00022714"/>
    </source>
</evidence>
<keyword evidence="15" id="KW-0408">Iron</keyword>
<keyword evidence="12" id="KW-1278">Translocase</keyword>
<dbReference type="PRINTS" id="PR00162">
    <property type="entry name" value="RIESKE"/>
</dbReference>
<dbReference type="PROSITE" id="PS51318">
    <property type="entry name" value="TAT"/>
    <property type="match status" value="1"/>
</dbReference>
<keyword evidence="7" id="KW-0813">Transport</keyword>
<organism evidence="24">
    <name type="scientific">hydrothermal vent metagenome</name>
    <dbReference type="NCBI Taxonomy" id="652676"/>
    <lineage>
        <taxon>unclassified sequences</taxon>
        <taxon>metagenomes</taxon>
        <taxon>ecological metagenomes</taxon>
    </lineage>
</organism>
<gene>
    <name evidence="24" type="ORF">MNBD_ALPHA12-395</name>
</gene>
<evidence type="ECO:0000256" key="14">
    <source>
        <dbReference type="ARBA" id="ARBA00022989"/>
    </source>
</evidence>
<evidence type="ECO:0000256" key="9">
    <source>
        <dbReference type="ARBA" id="ARBA00022692"/>
    </source>
</evidence>
<evidence type="ECO:0000256" key="7">
    <source>
        <dbReference type="ARBA" id="ARBA00022448"/>
    </source>
</evidence>
<comment type="function">
    <text evidence="1">Component of the ubiquinol-cytochrome c reductase complex (complex III or cytochrome b-c1 complex), which is a respiratory chain that generates an electrochemical potential coupled to ATP synthesis.</text>
</comment>
<dbReference type="EC" id="7.1.1.8" evidence="5"/>
<evidence type="ECO:0000256" key="13">
    <source>
        <dbReference type="ARBA" id="ARBA00022982"/>
    </source>
</evidence>
<dbReference type="CDD" id="cd03470">
    <property type="entry name" value="Rieske_cytochrome_bc1"/>
    <property type="match status" value="1"/>
</dbReference>
<name>A0A3B0UTT2_9ZZZZ</name>
<dbReference type="GO" id="GO:0005886">
    <property type="term" value="C:plasma membrane"/>
    <property type="evidence" value="ECO:0007669"/>
    <property type="project" value="UniProtKB-SubCell"/>
</dbReference>
<dbReference type="Gene3D" id="1.20.5.510">
    <property type="entry name" value="Single helix bin"/>
    <property type="match status" value="1"/>
</dbReference>
<dbReference type="SUPFAM" id="SSF50022">
    <property type="entry name" value="ISP domain"/>
    <property type="match status" value="1"/>
</dbReference>
<dbReference type="Gene3D" id="2.102.10.10">
    <property type="entry name" value="Rieske [2Fe-2S] iron-sulphur domain"/>
    <property type="match status" value="1"/>
</dbReference>
<evidence type="ECO:0000256" key="4">
    <source>
        <dbReference type="ARBA" id="ARBA00011649"/>
    </source>
</evidence>
<evidence type="ECO:0000256" key="16">
    <source>
        <dbReference type="ARBA" id="ARBA00023014"/>
    </source>
</evidence>
<evidence type="ECO:0000256" key="2">
    <source>
        <dbReference type="ARBA" id="ARBA00004162"/>
    </source>
</evidence>
<keyword evidence="17 22" id="KW-0472">Membrane</keyword>
<dbReference type="InterPro" id="IPR017941">
    <property type="entry name" value="Rieske_2Fe-2S"/>
</dbReference>
<protein>
    <recommendedName>
        <fullName evidence="6">Ubiquinol-cytochrome c reductase iron-sulfur subunit</fullName>
        <ecNumber evidence="5">7.1.1.8</ecNumber>
    </recommendedName>
    <alternativeName>
        <fullName evidence="20">Rieske iron-sulfur protein</fullName>
    </alternativeName>
</protein>
<dbReference type="InterPro" id="IPR014349">
    <property type="entry name" value="Rieske_Fe-S_prot"/>
</dbReference>
<evidence type="ECO:0000256" key="21">
    <source>
        <dbReference type="ARBA" id="ARBA00034078"/>
    </source>
</evidence>
<evidence type="ECO:0000256" key="6">
    <source>
        <dbReference type="ARBA" id="ARBA00019816"/>
    </source>
</evidence>
<dbReference type="InterPro" id="IPR006311">
    <property type="entry name" value="TAT_signal"/>
</dbReference>
<evidence type="ECO:0000313" key="24">
    <source>
        <dbReference type="EMBL" id="VAW23504.1"/>
    </source>
</evidence>
<evidence type="ECO:0000256" key="1">
    <source>
        <dbReference type="ARBA" id="ARBA00002444"/>
    </source>
</evidence>
<comment type="subcellular location">
    <subcellularLocation>
        <location evidence="2">Cell membrane</location>
        <topology evidence="2">Single-pass membrane protein</topology>
    </subcellularLocation>
</comment>
<comment type="subunit">
    <text evidence="4">The main subunits of complex b-c1 are: cytochrome b, cytochrome c1 and the Rieske protein.</text>
</comment>
<keyword evidence="10" id="KW-0001">2Fe-2S</keyword>
<dbReference type="Pfam" id="PF10399">
    <property type="entry name" value="UCR_Fe-S_N"/>
    <property type="match status" value="1"/>
</dbReference>
<evidence type="ECO:0000256" key="11">
    <source>
        <dbReference type="ARBA" id="ARBA00022723"/>
    </source>
</evidence>
<dbReference type="InterPro" id="IPR006317">
    <property type="entry name" value="Ubiquinol_cyt_c_Rdtase_Fe-S-su"/>
</dbReference>
<comment type="similarity">
    <text evidence="3">Belongs to the Rieske iron-sulfur protein family.</text>
</comment>
<comment type="cofactor">
    <cofactor evidence="21">
        <name>[2Fe-2S] cluster</name>
        <dbReference type="ChEBI" id="CHEBI:190135"/>
    </cofactor>
</comment>
<dbReference type="AlphaFoldDB" id="A0A3B0UTT2"/>
<keyword evidence="24" id="KW-0560">Oxidoreductase</keyword>
<evidence type="ECO:0000256" key="5">
    <source>
        <dbReference type="ARBA" id="ARBA00012951"/>
    </source>
</evidence>
<dbReference type="GO" id="GO:0051537">
    <property type="term" value="F:2 iron, 2 sulfur cluster binding"/>
    <property type="evidence" value="ECO:0007669"/>
    <property type="project" value="UniProtKB-KW"/>
</dbReference>